<dbReference type="AlphaFoldDB" id="A0AA40D0H2"/>
<dbReference type="PANTHER" id="PTHR45348:SF2">
    <property type="entry name" value="ZINC-TYPE ALCOHOL DEHYDROGENASE-LIKE PROTEIN C2E1P3.01"/>
    <property type="match status" value="1"/>
</dbReference>
<gene>
    <name evidence="5" type="primary">orsE_0</name>
    <name evidence="5" type="ORF">DIS24_g4760</name>
</gene>
<dbReference type="CDD" id="cd08249">
    <property type="entry name" value="enoyl_reductase_like"/>
    <property type="match status" value="1"/>
</dbReference>
<organism evidence="5 6">
    <name type="scientific">Lasiodiplodia hormozganensis</name>
    <dbReference type="NCBI Taxonomy" id="869390"/>
    <lineage>
        <taxon>Eukaryota</taxon>
        <taxon>Fungi</taxon>
        <taxon>Dikarya</taxon>
        <taxon>Ascomycota</taxon>
        <taxon>Pezizomycotina</taxon>
        <taxon>Dothideomycetes</taxon>
        <taxon>Dothideomycetes incertae sedis</taxon>
        <taxon>Botryosphaeriales</taxon>
        <taxon>Botryosphaeriaceae</taxon>
        <taxon>Lasiodiplodia</taxon>
    </lineage>
</organism>
<dbReference type="Gene3D" id="3.90.180.10">
    <property type="entry name" value="Medium-chain alcohol dehydrogenases, catalytic domain"/>
    <property type="match status" value="1"/>
</dbReference>
<name>A0AA40D0H2_9PEZI</name>
<comment type="subunit">
    <text evidence="2">Monomer.</text>
</comment>
<comment type="caution">
    <text evidence="5">The sequence shown here is derived from an EMBL/GenBank/DDBJ whole genome shotgun (WGS) entry which is preliminary data.</text>
</comment>
<dbReference type="Pfam" id="PF00107">
    <property type="entry name" value="ADH_zinc_N"/>
    <property type="match status" value="1"/>
</dbReference>
<evidence type="ECO:0000313" key="6">
    <source>
        <dbReference type="Proteomes" id="UP001175001"/>
    </source>
</evidence>
<dbReference type="SMART" id="SM00829">
    <property type="entry name" value="PKS_ER"/>
    <property type="match status" value="1"/>
</dbReference>
<evidence type="ECO:0000256" key="1">
    <source>
        <dbReference type="ARBA" id="ARBA00008072"/>
    </source>
</evidence>
<dbReference type="Proteomes" id="UP001175001">
    <property type="component" value="Unassembled WGS sequence"/>
</dbReference>
<keyword evidence="3" id="KW-0560">Oxidoreductase</keyword>
<feature type="domain" description="Enoyl reductase (ER)" evidence="4">
    <location>
        <begin position="16"/>
        <end position="355"/>
    </location>
</feature>
<dbReference type="InterPro" id="IPR013149">
    <property type="entry name" value="ADH-like_C"/>
</dbReference>
<dbReference type="SUPFAM" id="SSF51735">
    <property type="entry name" value="NAD(P)-binding Rossmann-fold domains"/>
    <property type="match status" value="1"/>
</dbReference>
<dbReference type="InterPro" id="IPR013154">
    <property type="entry name" value="ADH-like_N"/>
</dbReference>
<dbReference type="InterPro" id="IPR011032">
    <property type="entry name" value="GroES-like_sf"/>
</dbReference>
<protein>
    <submittedName>
        <fullName evidence="5">Dehydrogenase orsE</fullName>
    </submittedName>
</protein>
<dbReference type="Gene3D" id="3.40.50.720">
    <property type="entry name" value="NAD(P)-binding Rossmann-like Domain"/>
    <property type="match status" value="1"/>
</dbReference>
<dbReference type="SUPFAM" id="SSF50129">
    <property type="entry name" value="GroES-like"/>
    <property type="match status" value="1"/>
</dbReference>
<proteinExistence type="inferred from homology"/>
<dbReference type="GO" id="GO:0016651">
    <property type="term" value="F:oxidoreductase activity, acting on NAD(P)H"/>
    <property type="evidence" value="ECO:0007669"/>
    <property type="project" value="InterPro"/>
</dbReference>
<evidence type="ECO:0000256" key="2">
    <source>
        <dbReference type="ARBA" id="ARBA00011245"/>
    </source>
</evidence>
<dbReference type="PANTHER" id="PTHR45348">
    <property type="entry name" value="HYPOTHETICAL OXIDOREDUCTASE (EUROFUNG)"/>
    <property type="match status" value="1"/>
</dbReference>
<dbReference type="InterPro" id="IPR020843">
    <property type="entry name" value="ER"/>
</dbReference>
<comment type="similarity">
    <text evidence="1">Belongs to the zinc-containing alcohol dehydrogenase family.</text>
</comment>
<sequence length="357" mass="37860">MTAQPSNQAAWLTAEKAYPLEVKEAAFPEPVGDEIVIKVSAIAINPVDWVLQETAFYPLPYPWILGNDVAGTVHTTGPTQTTYAPGDRVLGLAPGFDTKDSAGGGFQRYVKLEPPLITPLPPTVPFADAAVLPLATGTAAAGLFEAEHMALRLPSAEARKEMEAKAEKEREVLLVWGAASSVGSCAAQLALNAGYEVWGVASAANAGYVREGLGAARAFDYRAEGVVGEILRAFEGRRFAGVFDATSVNGAIEACVEIAAKVETEGRRFVSSVRWLPDGLKDNLPEGVECNWMWGSMSKKTAVGPAVFEQFLPKALEDGRFKCLPRPEIVGEGLGSLQKACDVLKGGVSAKKVVVTL</sequence>
<evidence type="ECO:0000256" key="3">
    <source>
        <dbReference type="ARBA" id="ARBA00023002"/>
    </source>
</evidence>
<keyword evidence="6" id="KW-1185">Reference proteome</keyword>
<dbReference type="InterPro" id="IPR047122">
    <property type="entry name" value="Trans-enoyl_RdTase-like"/>
</dbReference>
<dbReference type="EMBL" id="JAUJDW010000018">
    <property type="protein sequence ID" value="KAK0658445.1"/>
    <property type="molecule type" value="Genomic_DNA"/>
</dbReference>
<reference evidence="5" key="1">
    <citation type="submission" date="2023-06" db="EMBL/GenBank/DDBJ databases">
        <title>Multi-omics analyses reveal the molecular pathogenesis toolkit of Lasiodiplodia hormozganensis, a cross-kingdom pathogen.</title>
        <authorList>
            <person name="Felix C."/>
            <person name="Meneses R."/>
            <person name="Goncalves M.F.M."/>
            <person name="Tilleman L."/>
            <person name="Duarte A.S."/>
            <person name="Jorrin-Novo J.V."/>
            <person name="Van De Peer Y."/>
            <person name="Deforce D."/>
            <person name="Van Nieuwerburgh F."/>
            <person name="Esteves A.C."/>
            <person name="Alves A."/>
        </authorList>
    </citation>
    <scope>NUCLEOTIDE SEQUENCE</scope>
    <source>
        <strain evidence="5">CBS 339.90</strain>
    </source>
</reference>
<evidence type="ECO:0000313" key="5">
    <source>
        <dbReference type="EMBL" id="KAK0658445.1"/>
    </source>
</evidence>
<evidence type="ECO:0000259" key="4">
    <source>
        <dbReference type="SMART" id="SM00829"/>
    </source>
</evidence>
<dbReference type="Pfam" id="PF08240">
    <property type="entry name" value="ADH_N"/>
    <property type="match status" value="1"/>
</dbReference>
<accession>A0AA40D0H2</accession>
<dbReference type="InterPro" id="IPR036291">
    <property type="entry name" value="NAD(P)-bd_dom_sf"/>
</dbReference>